<accession>A0A934WVE0</accession>
<protein>
    <recommendedName>
        <fullName evidence="4">Outer membrane protein beta-barrel domain-containing protein</fullName>
    </recommendedName>
</protein>
<comment type="caution">
    <text evidence="2">The sequence shown here is derived from an EMBL/GenBank/DDBJ whole genome shotgun (WGS) entry which is preliminary data.</text>
</comment>
<evidence type="ECO:0000313" key="3">
    <source>
        <dbReference type="Proteomes" id="UP000611723"/>
    </source>
</evidence>
<evidence type="ECO:0000256" key="1">
    <source>
        <dbReference type="SAM" id="SignalP"/>
    </source>
</evidence>
<name>A0A934WVE0_9BACT</name>
<reference evidence="2" key="1">
    <citation type="submission" date="2021-01" db="EMBL/GenBank/DDBJ databases">
        <title>Marivirga aurantiaca sp. nov., isolated from intertidal surface sediments.</title>
        <authorList>
            <person name="Zhang M."/>
        </authorList>
    </citation>
    <scope>NUCLEOTIDE SEQUENCE</scope>
    <source>
        <strain evidence="2">S37H4</strain>
    </source>
</reference>
<evidence type="ECO:0008006" key="4">
    <source>
        <dbReference type="Google" id="ProtNLM"/>
    </source>
</evidence>
<gene>
    <name evidence="2" type="ORF">JKA74_01770</name>
</gene>
<keyword evidence="3" id="KW-1185">Reference proteome</keyword>
<keyword evidence="1" id="KW-0732">Signal</keyword>
<feature type="signal peptide" evidence="1">
    <location>
        <begin position="1"/>
        <end position="20"/>
    </location>
</feature>
<dbReference type="Proteomes" id="UP000611723">
    <property type="component" value="Unassembled WGS sequence"/>
</dbReference>
<proteinExistence type="predicted"/>
<dbReference type="EMBL" id="JAEQBW010000001">
    <property type="protein sequence ID" value="MBK6263748.1"/>
    <property type="molecule type" value="Genomic_DNA"/>
</dbReference>
<feature type="chain" id="PRO_5036897670" description="Outer membrane protein beta-barrel domain-containing protein" evidence="1">
    <location>
        <begin position="21"/>
        <end position="233"/>
    </location>
</feature>
<dbReference type="RefSeq" id="WP_201429434.1">
    <property type="nucleotide sequence ID" value="NZ_JAEQBW010000001.1"/>
</dbReference>
<sequence length="233" mass="26480">MLRILLVLALVCSCISLSYAQEEDSIPFETERAVEKNKFTGIGIGMVLPKTDLAPTYQKPGSNYSASFHFNKRKRLNLSLFLNIGKVQSEDREVAYLDQSEFQINSYASTVYQSLHVEPTFNLVKKENWAIFIAQGFGFFSFRVYDQHHNDLSDQLNSRAPGESVSNFAVILPTSLGAYYFLPNDFGFHAKISLWNTQTDYLDNISSFGNPDNNDNILNFQLSVVKRFSKVIK</sequence>
<organism evidence="2 3">
    <name type="scientific">Marivirga aurantiaca</name>
    <dbReference type="NCBI Taxonomy" id="2802615"/>
    <lineage>
        <taxon>Bacteria</taxon>
        <taxon>Pseudomonadati</taxon>
        <taxon>Bacteroidota</taxon>
        <taxon>Cytophagia</taxon>
        <taxon>Cytophagales</taxon>
        <taxon>Marivirgaceae</taxon>
        <taxon>Marivirga</taxon>
    </lineage>
</organism>
<evidence type="ECO:0000313" key="2">
    <source>
        <dbReference type="EMBL" id="MBK6263748.1"/>
    </source>
</evidence>
<dbReference type="AlphaFoldDB" id="A0A934WVE0"/>